<feature type="signal peptide" evidence="4">
    <location>
        <begin position="1"/>
        <end position="24"/>
    </location>
</feature>
<evidence type="ECO:0000256" key="4">
    <source>
        <dbReference type="SAM" id="SignalP"/>
    </source>
</evidence>
<dbReference type="InterPro" id="IPR005456">
    <property type="entry name" value="Prepro-melanin_conc_hormone"/>
</dbReference>
<dbReference type="GO" id="GO:0045202">
    <property type="term" value="C:synapse"/>
    <property type="evidence" value="ECO:0007669"/>
    <property type="project" value="GOC"/>
</dbReference>
<reference evidence="7" key="2">
    <citation type="submission" date="2025-04" db="UniProtKB">
        <authorList>
            <consortium name="RefSeq"/>
        </authorList>
    </citation>
    <scope>IDENTIFICATION</scope>
</reference>
<dbReference type="OrthoDB" id="8639774at2759"/>
<dbReference type="PRINTS" id="PR01641">
    <property type="entry name" value="PROMCHFAMILY"/>
</dbReference>
<evidence type="ECO:0000313" key="7">
    <source>
        <dbReference type="RefSeq" id="XP_005725628.1"/>
    </source>
</evidence>
<reference evidence="5" key="1">
    <citation type="submission" date="2023-09" db="UniProtKB">
        <authorList>
            <consortium name="Ensembl"/>
        </authorList>
    </citation>
    <scope>IDENTIFICATION</scope>
</reference>
<dbReference type="AlphaFoldDB" id="A0A3B4GIN9"/>
<dbReference type="GO" id="GO:0031777">
    <property type="term" value="F:type 1 melanin-concentrating hormone receptor binding"/>
    <property type="evidence" value="ECO:0007669"/>
    <property type="project" value="TreeGrafter"/>
</dbReference>
<keyword evidence="3" id="KW-0527">Neuropeptide</keyword>
<evidence type="ECO:0000256" key="2">
    <source>
        <dbReference type="ARBA" id="ARBA00022729"/>
    </source>
</evidence>
<dbReference type="Ensembl" id="ENSPNYT00000023377.1">
    <property type="protein sequence ID" value="ENSPNYP00000022815.1"/>
    <property type="gene ID" value="ENSPNYG00000017220.1"/>
</dbReference>
<evidence type="ECO:0000313" key="5">
    <source>
        <dbReference type="Ensembl" id="ENSPNYP00000022815.1"/>
    </source>
</evidence>
<accession>A0A3B4GIN9</accession>
<dbReference type="Pfam" id="PF05824">
    <property type="entry name" value="Pro-MCH"/>
    <property type="match status" value="1"/>
</dbReference>
<dbReference type="CTD" id="100216485"/>
<organism evidence="5">
    <name type="scientific">Pundamilia nyererei</name>
    <dbReference type="NCBI Taxonomy" id="303518"/>
    <lineage>
        <taxon>Eukaryota</taxon>
        <taxon>Metazoa</taxon>
        <taxon>Chordata</taxon>
        <taxon>Craniata</taxon>
        <taxon>Vertebrata</taxon>
        <taxon>Euteleostomi</taxon>
        <taxon>Actinopterygii</taxon>
        <taxon>Neopterygii</taxon>
        <taxon>Teleostei</taxon>
        <taxon>Neoteleostei</taxon>
        <taxon>Acanthomorphata</taxon>
        <taxon>Ovalentaria</taxon>
        <taxon>Cichlomorphae</taxon>
        <taxon>Cichliformes</taxon>
        <taxon>Cichlidae</taxon>
        <taxon>African cichlids</taxon>
        <taxon>Pseudocrenilabrinae</taxon>
        <taxon>Haplochromini</taxon>
        <taxon>Pundamilia</taxon>
    </lineage>
</organism>
<dbReference type="GO" id="GO:0007218">
    <property type="term" value="P:neuropeptide signaling pathway"/>
    <property type="evidence" value="ECO:0007669"/>
    <property type="project" value="UniProtKB-KW"/>
</dbReference>
<dbReference type="STRING" id="303518.ENSPNYP00000022815"/>
<dbReference type="Proteomes" id="UP000695023">
    <property type="component" value="Unplaced"/>
</dbReference>
<dbReference type="GO" id="GO:0007268">
    <property type="term" value="P:chemical synaptic transmission"/>
    <property type="evidence" value="ECO:0007669"/>
    <property type="project" value="InterPro"/>
</dbReference>
<evidence type="ECO:0000313" key="6">
    <source>
        <dbReference type="Proteomes" id="UP000695023"/>
    </source>
</evidence>
<evidence type="ECO:0000256" key="3">
    <source>
        <dbReference type="ARBA" id="ARBA00023320"/>
    </source>
</evidence>
<feature type="chain" id="PRO_5044590487" evidence="4">
    <location>
        <begin position="25"/>
        <end position="136"/>
    </location>
</feature>
<dbReference type="PANTHER" id="PTHR12091:SF0">
    <property type="entry name" value="PRO-MCH"/>
    <property type="match status" value="1"/>
</dbReference>
<comment type="function">
    <text evidence="1">Plays a role in skin pigmentation by antagonizing the action of melanotropin alpha. Induces melanin concentration within the melanophores. May participate in the control of the hypothalamo-pituitary adrenal gland axis by inhibiting the release of ACTH.</text>
</comment>
<dbReference type="RefSeq" id="XP_005725628.1">
    <property type="nucleotide sequence ID" value="XM_005725571.1"/>
</dbReference>
<dbReference type="GeneTree" id="ENSGT00390000004984"/>
<dbReference type="GO" id="GO:0030354">
    <property type="term" value="F:melanin-concentrating hormone activity"/>
    <property type="evidence" value="ECO:0007669"/>
    <property type="project" value="InterPro"/>
</dbReference>
<sequence>MRQSRLSIIFAVALFFKCYALTVALPTAKAEDGSLEQDAFTSLLNDEATENSLGDAELSSMTKSRAPKVIVIAADANLWRDLRVLHNGLPLYKRRVDENNQVVEHKDVGQDLTIPIHRRDTMRCMVGRVYRPCWEV</sequence>
<protein>
    <submittedName>
        <fullName evidence="5 7">Pro-MCH</fullName>
    </submittedName>
</protein>
<dbReference type="PANTHER" id="PTHR12091">
    <property type="entry name" value="MELANIN-CONCENTRATING HORMONE"/>
    <property type="match status" value="1"/>
</dbReference>
<keyword evidence="6" id="KW-1185">Reference proteome</keyword>
<name>A0A3B4GIN9_9CICH</name>
<evidence type="ECO:0000256" key="1">
    <source>
        <dbReference type="ARBA" id="ARBA00002122"/>
    </source>
</evidence>
<proteinExistence type="predicted"/>
<keyword evidence="2 4" id="KW-0732">Signal</keyword>
<gene>
    <name evidence="7" type="primary">LOC102194799</name>
</gene>